<dbReference type="Pfam" id="PF06023">
    <property type="entry name" value="Csa1"/>
    <property type="match status" value="1"/>
</dbReference>
<evidence type="ECO:0000313" key="2">
    <source>
        <dbReference type="EMBL" id="ATY85817.1"/>
    </source>
</evidence>
<dbReference type="EMBL" id="CP024955">
    <property type="protein sequence ID" value="ATY85817.1"/>
    <property type="molecule type" value="Genomic_DNA"/>
</dbReference>
<dbReference type="KEGG" id="kyr:CVV65_13510"/>
<dbReference type="NCBIfam" id="TIGR01896">
    <property type="entry name" value="cas_AF1879"/>
    <property type="match status" value="1"/>
</dbReference>
<feature type="region of interest" description="Disordered" evidence="1">
    <location>
        <begin position="331"/>
        <end position="380"/>
    </location>
</feature>
<accession>A0A2K8NAH8</accession>
<evidence type="ECO:0000313" key="3">
    <source>
        <dbReference type="Proteomes" id="UP000231932"/>
    </source>
</evidence>
<dbReference type="OrthoDB" id="1719946at2"/>
<gene>
    <name evidence="2" type="primary">cas4a</name>
    <name evidence="2" type="ORF">CVV65_13510</name>
</gene>
<name>A0A2K8NAH8_9BACL</name>
<organism evidence="2 3">
    <name type="scientific">Kyrpidia spormannii</name>
    <dbReference type="NCBI Taxonomy" id="2055160"/>
    <lineage>
        <taxon>Bacteria</taxon>
        <taxon>Bacillati</taxon>
        <taxon>Bacillota</taxon>
        <taxon>Bacilli</taxon>
        <taxon>Bacillales</taxon>
        <taxon>Alicyclobacillaceae</taxon>
        <taxon>Kyrpidia</taxon>
    </lineage>
</organism>
<proteinExistence type="predicted"/>
<sequence length="380" mass="42642">MEGVYFLTEDDRKKLLYHWLPESRAADVVEDLRGWNWYRPPLEPPFEGADRVWRLRMGEAAGKGCPTGRDVYVRRILQVEPEVSEQAVLAGFYHEVVHQVVYRAKRGVYTYDTDWGRIMAEMTAAGDEWESWVRRLPIGVRDKAATTGRRLWDFEAERIFVRLPETVSCHPHLSADAMVARALPVVTGQRIDGSYLGLSRHLRVDVGTWAEPMVVNVKFGVPRPEDKLAGAGYALAMEAALEVPVNLGCVVYVSMDDQRIGIEREFYLIDDALRQMFVEARDERMYNLMYRRDPGQPQECPVSCGFINVCHGAATQSGCLHPPDAAVVSQSTVNKPKTVDEIESSEVSATDLRREGRDGKAGAKKKDKAPSSVDSPAETA</sequence>
<dbReference type="InterPro" id="IPR009260">
    <property type="entry name" value="CRISPR-ass_Csa1"/>
</dbReference>
<evidence type="ECO:0000256" key="1">
    <source>
        <dbReference type="SAM" id="MobiDB-lite"/>
    </source>
</evidence>
<dbReference type="RefSeq" id="WP_100668575.1">
    <property type="nucleotide sequence ID" value="NZ_CP024955.1"/>
</dbReference>
<protein>
    <submittedName>
        <fullName evidence="2">Type I-A CRISPR-associated protein Cas4/Csa1</fullName>
    </submittedName>
</protein>
<reference evidence="3" key="1">
    <citation type="submission" date="2017-11" db="EMBL/GenBank/DDBJ databases">
        <title>Complete Genome Sequence of Kyrpidia sp. Strain EA-1, a thermophilic, hydrogen-oxidizing Bacterium, isolated from the Azores.</title>
        <authorList>
            <person name="Reiner J.E."/>
            <person name="Lapp C.J."/>
            <person name="Bunk B."/>
            <person name="Gescher J."/>
        </authorList>
    </citation>
    <scope>NUCLEOTIDE SEQUENCE [LARGE SCALE GENOMIC DNA]</scope>
    <source>
        <strain evidence="3">EA-1</strain>
    </source>
</reference>
<dbReference type="AlphaFoldDB" id="A0A2K8NAH8"/>
<dbReference type="Proteomes" id="UP000231932">
    <property type="component" value="Chromosome"/>
</dbReference>
<keyword evidence="3" id="KW-1185">Reference proteome</keyword>
<feature type="compositionally biased region" description="Basic and acidic residues" evidence="1">
    <location>
        <begin position="351"/>
        <end position="361"/>
    </location>
</feature>